<keyword evidence="2 3" id="KW-0238">DNA-binding</keyword>
<dbReference type="InterPro" id="IPR001647">
    <property type="entry name" value="HTH_TetR"/>
</dbReference>
<feature type="domain" description="HTH tetR-type" evidence="4">
    <location>
        <begin position="13"/>
        <end position="73"/>
    </location>
</feature>
<evidence type="ECO:0000313" key="6">
    <source>
        <dbReference type="Proteomes" id="UP000199427"/>
    </source>
</evidence>
<dbReference type="EMBL" id="FOES01000040">
    <property type="protein sequence ID" value="SER01329.1"/>
    <property type="molecule type" value="Genomic_DNA"/>
</dbReference>
<dbReference type="PROSITE" id="PS50977">
    <property type="entry name" value="HTH_TETR_2"/>
    <property type="match status" value="1"/>
</dbReference>
<dbReference type="AlphaFoldDB" id="A0A1H9KQJ6"/>
<dbReference type="InterPro" id="IPR009057">
    <property type="entry name" value="Homeodomain-like_sf"/>
</dbReference>
<evidence type="ECO:0000256" key="1">
    <source>
        <dbReference type="ARBA" id="ARBA00022491"/>
    </source>
</evidence>
<accession>A0A1H9KQJ6</accession>
<dbReference type="InterPro" id="IPR050624">
    <property type="entry name" value="HTH-type_Tx_Regulator"/>
</dbReference>
<dbReference type="RefSeq" id="WP_091775260.1">
    <property type="nucleotide sequence ID" value="NZ_FOES01000040.1"/>
</dbReference>
<dbReference type="SUPFAM" id="SSF46689">
    <property type="entry name" value="Homeodomain-like"/>
    <property type="match status" value="1"/>
</dbReference>
<evidence type="ECO:0000256" key="2">
    <source>
        <dbReference type="ARBA" id="ARBA00023125"/>
    </source>
</evidence>
<keyword evidence="6" id="KW-1185">Reference proteome</keyword>
<dbReference type="Pfam" id="PF00440">
    <property type="entry name" value="TetR_N"/>
    <property type="match status" value="1"/>
</dbReference>
<dbReference type="GO" id="GO:0003677">
    <property type="term" value="F:DNA binding"/>
    <property type="evidence" value="ECO:0007669"/>
    <property type="project" value="UniProtKB-UniRule"/>
</dbReference>
<sequence>MPRTQQEYERIRQEAKEKIRRSAMELFIKKGYHATSISDVAKEAGISKGLLYNYYSGKEVLLAQMVEERIAQTAEVMEGARSLEDPAEQLKMIVEGAINSVYQHPQVFRFYLHLQTQPESDEELIKYSKMLVGENSKQFEIQCKIFEELGVDEPRKRSLYFSSTLQGSMLMISTYPHQFPIEEIKRQIIREFCNPTIKD</sequence>
<evidence type="ECO:0000256" key="3">
    <source>
        <dbReference type="PROSITE-ProRule" id="PRU00335"/>
    </source>
</evidence>
<dbReference type="PRINTS" id="PR00455">
    <property type="entry name" value="HTHTETR"/>
</dbReference>
<organism evidence="5 6">
    <name type="scientific">Piscibacillus halophilus</name>
    <dbReference type="NCBI Taxonomy" id="571933"/>
    <lineage>
        <taxon>Bacteria</taxon>
        <taxon>Bacillati</taxon>
        <taxon>Bacillota</taxon>
        <taxon>Bacilli</taxon>
        <taxon>Bacillales</taxon>
        <taxon>Bacillaceae</taxon>
        <taxon>Piscibacillus</taxon>
    </lineage>
</organism>
<gene>
    <name evidence="5" type="ORF">SAMN05216362_1409</name>
</gene>
<dbReference type="PANTHER" id="PTHR43479:SF11">
    <property type="entry name" value="ACREF_ENVCD OPERON REPRESSOR-RELATED"/>
    <property type="match status" value="1"/>
</dbReference>
<evidence type="ECO:0000313" key="5">
    <source>
        <dbReference type="EMBL" id="SER01329.1"/>
    </source>
</evidence>
<keyword evidence="1" id="KW-0678">Repressor</keyword>
<dbReference type="Gene3D" id="1.10.357.10">
    <property type="entry name" value="Tetracycline Repressor, domain 2"/>
    <property type="match status" value="1"/>
</dbReference>
<dbReference type="PANTHER" id="PTHR43479">
    <property type="entry name" value="ACREF/ENVCD OPERON REPRESSOR-RELATED"/>
    <property type="match status" value="1"/>
</dbReference>
<feature type="DNA-binding region" description="H-T-H motif" evidence="3">
    <location>
        <begin position="36"/>
        <end position="55"/>
    </location>
</feature>
<dbReference type="OrthoDB" id="2373640at2"/>
<protein>
    <submittedName>
        <fullName evidence="5">Transcriptional regulator, TetR family</fullName>
    </submittedName>
</protein>
<evidence type="ECO:0000259" key="4">
    <source>
        <dbReference type="PROSITE" id="PS50977"/>
    </source>
</evidence>
<dbReference type="STRING" id="571933.SAMN05216362_1409"/>
<name>A0A1H9KQJ6_9BACI</name>
<reference evidence="5 6" key="1">
    <citation type="submission" date="2016-10" db="EMBL/GenBank/DDBJ databases">
        <authorList>
            <person name="de Groot N.N."/>
        </authorList>
    </citation>
    <scope>NUCLEOTIDE SEQUENCE [LARGE SCALE GENOMIC DNA]</scope>
    <source>
        <strain evidence="5 6">DSM 21633</strain>
    </source>
</reference>
<proteinExistence type="predicted"/>
<dbReference type="Proteomes" id="UP000199427">
    <property type="component" value="Unassembled WGS sequence"/>
</dbReference>